<evidence type="ECO:0000313" key="4">
    <source>
        <dbReference type="EMBL" id="KAK3585352.1"/>
    </source>
</evidence>
<reference evidence="4" key="3">
    <citation type="submission" date="2023-05" db="EMBL/GenBank/DDBJ databases">
        <authorList>
            <person name="Smith C.H."/>
        </authorList>
    </citation>
    <scope>NUCLEOTIDE SEQUENCE</scope>
    <source>
        <strain evidence="4">CHS0354</strain>
        <tissue evidence="4">Mantle</tissue>
    </source>
</reference>
<evidence type="ECO:0000313" key="5">
    <source>
        <dbReference type="Proteomes" id="UP001195483"/>
    </source>
</evidence>
<dbReference type="GO" id="GO:0004623">
    <property type="term" value="F:phospholipase A2 activity"/>
    <property type="evidence" value="ECO:0007669"/>
    <property type="project" value="InterPro"/>
</dbReference>
<dbReference type="InterPro" id="IPR033113">
    <property type="entry name" value="PLA2_histidine"/>
</dbReference>
<dbReference type="PANTHER" id="PTHR12253">
    <property type="entry name" value="RH14732P"/>
    <property type="match status" value="1"/>
</dbReference>
<evidence type="ECO:0000259" key="3">
    <source>
        <dbReference type="Pfam" id="PF05826"/>
    </source>
</evidence>
<comment type="caution">
    <text evidence="4">The sequence shown here is derived from an EMBL/GenBank/DDBJ whole genome shotgun (WGS) entry which is preliminary data.</text>
</comment>
<evidence type="ECO:0000256" key="2">
    <source>
        <dbReference type="ARBA" id="ARBA00022525"/>
    </source>
</evidence>
<keyword evidence="5" id="KW-1185">Reference proteome</keyword>
<dbReference type="GO" id="GO:0050482">
    <property type="term" value="P:arachidonate secretion"/>
    <property type="evidence" value="ECO:0007669"/>
    <property type="project" value="InterPro"/>
</dbReference>
<gene>
    <name evidence="4" type="ORF">CHS0354_004623</name>
</gene>
<dbReference type="Proteomes" id="UP001195483">
    <property type="component" value="Unassembled WGS sequence"/>
</dbReference>
<dbReference type="InterPro" id="IPR016090">
    <property type="entry name" value="PLA2-like_dom"/>
</dbReference>
<feature type="domain" description="Phospholipase A2-like central" evidence="3">
    <location>
        <begin position="43"/>
        <end position="120"/>
    </location>
</feature>
<dbReference type="GO" id="GO:0006644">
    <property type="term" value="P:phospholipid metabolic process"/>
    <property type="evidence" value="ECO:0007669"/>
    <property type="project" value="InterPro"/>
</dbReference>
<dbReference type="SUPFAM" id="SSF48619">
    <property type="entry name" value="Phospholipase A2, PLA2"/>
    <property type="match status" value="1"/>
</dbReference>
<comment type="subcellular location">
    <subcellularLocation>
        <location evidence="1">Secreted</location>
    </subcellularLocation>
</comment>
<accession>A0AAE0S4Q7</accession>
<dbReference type="AlphaFoldDB" id="A0AAE0S4Q7"/>
<organism evidence="4 5">
    <name type="scientific">Potamilus streckersoni</name>
    <dbReference type="NCBI Taxonomy" id="2493646"/>
    <lineage>
        <taxon>Eukaryota</taxon>
        <taxon>Metazoa</taxon>
        <taxon>Spiralia</taxon>
        <taxon>Lophotrochozoa</taxon>
        <taxon>Mollusca</taxon>
        <taxon>Bivalvia</taxon>
        <taxon>Autobranchia</taxon>
        <taxon>Heteroconchia</taxon>
        <taxon>Palaeoheterodonta</taxon>
        <taxon>Unionida</taxon>
        <taxon>Unionoidea</taxon>
        <taxon>Unionidae</taxon>
        <taxon>Ambleminae</taxon>
        <taxon>Lampsilini</taxon>
        <taxon>Potamilus</taxon>
    </lineage>
</organism>
<reference evidence="4" key="1">
    <citation type="journal article" date="2021" name="Genome Biol. Evol.">
        <title>A High-Quality Reference Genome for a Parasitic Bivalve with Doubly Uniparental Inheritance (Bivalvia: Unionida).</title>
        <authorList>
            <person name="Smith C.H."/>
        </authorList>
    </citation>
    <scope>NUCLEOTIDE SEQUENCE</scope>
    <source>
        <strain evidence="4">CHS0354</strain>
    </source>
</reference>
<sequence>MAEANYSLVTVSEEFIDPLVINCMEFNYQERNGTKRRNKNKVIFPGTKWCGIGSKAKNDGDLGDYNETDKCCRAHDKCDIYIDAFGNNYNLFNLALYTVLSCDCNAKFRDCLVTAANSSTTTDNDKWAANTSTPIGWFGLQSTPIGCFGLQTTPIGCFGLQSTPIGCFGSQSTPIGCFCHILVRVG</sequence>
<dbReference type="PROSITE" id="PS00118">
    <property type="entry name" value="PA2_HIS"/>
    <property type="match status" value="1"/>
</dbReference>
<dbReference type="Gene3D" id="1.20.90.10">
    <property type="entry name" value="Phospholipase A2 domain"/>
    <property type="match status" value="1"/>
</dbReference>
<dbReference type="InterPro" id="IPR036444">
    <property type="entry name" value="PLipase_A2_dom_sf"/>
</dbReference>
<dbReference type="EMBL" id="JAEAOA010000334">
    <property type="protein sequence ID" value="KAK3585352.1"/>
    <property type="molecule type" value="Genomic_DNA"/>
</dbReference>
<protein>
    <recommendedName>
        <fullName evidence="3">Phospholipase A2-like central domain-containing protein</fullName>
    </recommendedName>
</protein>
<keyword evidence="2" id="KW-0964">Secreted</keyword>
<proteinExistence type="predicted"/>
<evidence type="ECO:0000256" key="1">
    <source>
        <dbReference type="ARBA" id="ARBA00004613"/>
    </source>
</evidence>
<dbReference type="Pfam" id="PF05826">
    <property type="entry name" value="Phospholip_A2_2"/>
    <property type="match status" value="1"/>
</dbReference>
<dbReference type="GO" id="GO:0005576">
    <property type="term" value="C:extracellular region"/>
    <property type="evidence" value="ECO:0007669"/>
    <property type="project" value="UniProtKB-SubCell"/>
</dbReference>
<name>A0AAE0S4Q7_9BIVA</name>
<reference evidence="4" key="2">
    <citation type="journal article" date="2021" name="Genome Biol. Evol.">
        <title>Developing a high-quality reference genome for a parasitic bivalve with doubly uniparental inheritance (Bivalvia: Unionida).</title>
        <authorList>
            <person name="Smith C.H."/>
        </authorList>
    </citation>
    <scope>NUCLEOTIDE SEQUENCE</scope>
    <source>
        <strain evidence="4">CHS0354</strain>
        <tissue evidence="4">Mantle</tissue>
    </source>
</reference>